<protein>
    <submittedName>
        <fullName evidence="1">Uncharacterized protein</fullName>
    </submittedName>
</protein>
<dbReference type="KEGG" id="kfl:Kfla_4188"/>
<gene>
    <name evidence="1" type="ordered locus">Kfla_4188</name>
</gene>
<dbReference type="eggNOG" id="ENOG50304DT">
    <property type="taxonomic scope" value="Bacteria"/>
</dbReference>
<dbReference type="AlphaFoldDB" id="D2PTU9"/>
<name>D2PTU9_KRIFD</name>
<evidence type="ECO:0000313" key="2">
    <source>
        <dbReference type="Proteomes" id="UP000007967"/>
    </source>
</evidence>
<dbReference type="HOGENOM" id="CLU_125494_1_0_11"/>
<sequence>MSRSDDDDTLMEELGDSLRGAGDVPQRWRDAAQAAFAWRSVDRDLLMLVQEGELAGAAVRGEGDRRVLSFSGGGVSLELEADDRRIVGQVLPPRECRVTIEGPGEQQPVAAVADTSGLFTIDWRGRGPVRFVVELDGANRRTEWVVL</sequence>
<evidence type="ECO:0000313" key="1">
    <source>
        <dbReference type="EMBL" id="ADB33232.1"/>
    </source>
</evidence>
<accession>D2PTU9</accession>
<dbReference type="Proteomes" id="UP000007967">
    <property type="component" value="Chromosome"/>
</dbReference>
<proteinExistence type="predicted"/>
<keyword evidence="2" id="KW-1185">Reference proteome</keyword>
<dbReference type="OrthoDB" id="5193241at2"/>
<organism evidence="1 2">
    <name type="scientific">Kribbella flavida (strain DSM 17836 / JCM 10339 / NBRC 14399)</name>
    <dbReference type="NCBI Taxonomy" id="479435"/>
    <lineage>
        <taxon>Bacteria</taxon>
        <taxon>Bacillati</taxon>
        <taxon>Actinomycetota</taxon>
        <taxon>Actinomycetes</taxon>
        <taxon>Propionibacteriales</taxon>
        <taxon>Kribbellaceae</taxon>
        <taxon>Kribbella</taxon>
    </lineage>
</organism>
<reference evidence="2" key="1">
    <citation type="submission" date="2009-09" db="EMBL/GenBank/DDBJ databases">
        <title>The complete genome of Kribbella flavida DSM 17836.</title>
        <authorList>
            <consortium name="US DOE Joint Genome Institute (JGI-PGF)"/>
            <person name="Lucas S."/>
            <person name="Copeland A."/>
            <person name="Lapidus A."/>
            <person name="Glavina del Rio T."/>
            <person name="Dalin E."/>
            <person name="Tice H."/>
            <person name="Bruce D."/>
            <person name="Goodwin L."/>
            <person name="Pitluck S."/>
            <person name="Kyrpides N."/>
            <person name="Mavromatis K."/>
            <person name="Ivanova N."/>
            <person name="Saunders E."/>
            <person name="Brettin T."/>
            <person name="Detter J.C."/>
            <person name="Han C."/>
            <person name="Larimer F."/>
            <person name="Land M."/>
            <person name="Hauser L."/>
            <person name="Markowitz V."/>
            <person name="Cheng J.-F."/>
            <person name="Hugenholtz P."/>
            <person name="Woyke T."/>
            <person name="Wu D."/>
            <person name="Pukall R."/>
            <person name="Klenk H.-P."/>
            <person name="Eisen J.A."/>
        </authorList>
    </citation>
    <scope>NUCLEOTIDE SEQUENCE [LARGE SCALE GENOMIC DNA]</scope>
    <source>
        <strain evidence="2">DSM 17836 / JCM 10339 / NBRC 14399</strain>
    </source>
</reference>
<reference evidence="1 2" key="2">
    <citation type="journal article" date="2010" name="Stand. Genomic Sci.">
        <title>Complete genome sequence of Kribbella flavida type strain (IFO 14399).</title>
        <authorList>
            <person name="Pukall R."/>
            <person name="Lapidus A."/>
            <person name="Glavina Del Rio T."/>
            <person name="Copeland A."/>
            <person name="Tice H."/>
            <person name="Cheng J.-F."/>
            <person name="Lucas S."/>
            <person name="Chen F."/>
            <person name="Nolan M."/>
            <person name="LaButti K."/>
            <person name="Pati A."/>
            <person name="Ivanova N."/>
            <person name="Mavrommatis K."/>
            <person name="Mikhailova N."/>
            <person name="Pitluck S."/>
            <person name="Bruce D."/>
            <person name="Goodwin L."/>
            <person name="Land M."/>
            <person name="Hauser L."/>
            <person name="Chang Y.-J."/>
            <person name="Jeffries C.D."/>
            <person name="Chen A."/>
            <person name="Palaniappan K."/>
            <person name="Chain P."/>
            <person name="Rohde M."/>
            <person name="Goeker M."/>
            <person name="Bristow J."/>
            <person name="Eisen J.A."/>
            <person name="Markowitz V."/>
            <person name="Hugenholtz P."/>
            <person name="Kyrpides N.C."/>
            <person name="Klenk H.-P."/>
            <person name="Brettin T."/>
        </authorList>
    </citation>
    <scope>NUCLEOTIDE SEQUENCE [LARGE SCALE GENOMIC DNA]</scope>
    <source>
        <strain evidence="2">DSM 17836 / JCM 10339 / NBRC 14399</strain>
    </source>
</reference>
<dbReference type="EMBL" id="CP001736">
    <property type="protein sequence ID" value="ADB33232.1"/>
    <property type="molecule type" value="Genomic_DNA"/>
</dbReference>
<dbReference type="RefSeq" id="WP_012921786.1">
    <property type="nucleotide sequence ID" value="NC_013729.1"/>
</dbReference>